<dbReference type="SUPFAM" id="SSF51730">
    <property type="entry name" value="FAD-linked oxidoreductase"/>
    <property type="match status" value="1"/>
</dbReference>
<evidence type="ECO:0000256" key="4">
    <source>
        <dbReference type="ARBA" id="ARBA00022630"/>
    </source>
</evidence>
<comment type="similarity">
    <text evidence="3 8">Belongs to the methylenetetrahydrofolate reductase family.</text>
</comment>
<evidence type="ECO:0000313" key="9">
    <source>
        <dbReference type="EMBL" id="HHR34243.1"/>
    </source>
</evidence>
<gene>
    <name evidence="9" type="ORF">ENM46_04790</name>
</gene>
<comment type="catalytic activity">
    <reaction evidence="7">
        <text>(6S)-5-methyl-5,6,7,8-tetrahydrofolate + NAD(+) = (6R)-5,10-methylene-5,6,7,8-tetrahydrofolate + NADH + H(+)</text>
        <dbReference type="Rhea" id="RHEA:19821"/>
        <dbReference type="ChEBI" id="CHEBI:15378"/>
        <dbReference type="ChEBI" id="CHEBI:15636"/>
        <dbReference type="ChEBI" id="CHEBI:18608"/>
        <dbReference type="ChEBI" id="CHEBI:57540"/>
        <dbReference type="ChEBI" id="CHEBI:57945"/>
        <dbReference type="EC" id="1.5.1.54"/>
    </reaction>
    <physiologicalReaction direction="right-to-left" evidence="7">
        <dbReference type="Rhea" id="RHEA:19823"/>
    </physiologicalReaction>
</comment>
<sequence length="289" mass="32845">MEELGKNVFFDNRLILETLPPRGTNAEKYIDFCMNACDVGAQVIAVTDLPMGSARVSPIAPAHMLTEKGIEVLMHFSRTTRNAIRIEGDLIATHMLGIRNLLILSGDDPRVGTYPFSSSVEDFSIYDVFRLTKLLNEKGEDIAGVKIYGKFSFNSGGVFSPYEKDYKQTTERMRLKIDNGCAFFVSQPVFNEEVILKFLEADEELYKSTKIYVAIMVFESIQQLEYFSKVPGVFVPKEYFRQKTDKGIRNYSLKRAITVIENLLPYVHGFYLTSTTKDLEIIKTVAEVF</sequence>
<evidence type="ECO:0000256" key="6">
    <source>
        <dbReference type="ARBA" id="ARBA00023002"/>
    </source>
</evidence>
<keyword evidence="5 8" id="KW-0274">FAD</keyword>
<dbReference type="GO" id="GO:0005829">
    <property type="term" value="C:cytosol"/>
    <property type="evidence" value="ECO:0007669"/>
    <property type="project" value="TreeGrafter"/>
</dbReference>
<keyword evidence="6 8" id="KW-0560">Oxidoreductase</keyword>
<accession>A0A7C5U3X3</accession>
<comment type="pathway">
    <text evidence="2 8">One-carbon metabolism; tetrahydrofolate interconversion.</text>
</comment>
<evidence type="ECO:0000256" key="5">
    <source>
        <dbReference type="ARBA" id="ARBA00022827"/>
    </source>
</evidence>
<dbReference type="EMBL" id="DRXW01000287">
    <property type="protein sequence ID" value="HHR34243.1"/>
    <property type="molecule type" value="Genomic_DNA"/>
</dbReference>
<organism evidence="9">
    <name type="scientific">Fervidobacterium nodosum</name>
    <dbReference type="NCBI Taxonomy" id="2424"/>
    <lineage>
        <taxon>Bacteria</taxon>
        <taxon>Thermotogati</taxon>
        <taxon>Thermotogota</taxon>
        <taxon>Thermotogae</taxon>
        <taxon>Thermotogales</taxon>
        <taxon>Fervidobacteriaceae</taxon>
        <taxon>Fervidobacterium</taxon>
    </lineage>
</organism>
<dbReference type="GO" id="GO:0009086">
    <property type="term" value="P:methionine biosynthetic process"/>
    <property type="evidence" value="ECO:0007669"/>
    <property type="project" value="TreeGrafter"/>
</dbReference>
<comment type="caution">
    <text evidence="9">The sequence shown here is derived from an EMBL/GenBank/DDBJ whole genome shotgun (WGS) entry which is preliminary data.</text>
</comment>
<proteinExistence type="inferred from homology"/>
<dbReference type="Pfam" id="PF02219">
    <property type="entry name" value="MTHFR"/>
    <property type="match status" value="1"/>
</dbReference>
<evidence type="ECO:0000256" key="1">
    <source>
        <dbReference type="ARBA" id="ARBA00001974"/>
    </source>
</evidence>
<dbReference type="PANTHER" id="PTHR45754:SF3">
    <property type="entry name" value="METHYLENETETRAHYDROFOLATE REDUCTASE (NADPH)"/>
    <property type="match status" value="1"/>
</dbReference>
<keyword evidence="4 8" id="KW-0285">Flavoprotein</keyword>
<dbReference type="UniPathway" id="UPA00193"/>
<dbReference type="InterPro" id="IPR003171">
    <property type="entry name" value="Mehydrof_redctse-like"/>
</dbReference>
<evidence type="ECO:0000256" key="2">
    <source>
        <dbReference type="ARBA" id="ARBA00004777"/>
    </source>
</evidence>
<protein>
    <recommendedName>
        <fullName evidence="8">Methylenetetrahydrofolate reductase</fullName>
    </recommendedName>
</protein>
<dbReference type="GO" id="GO:0035999">
    <property type="term" value="P:tetrahydrofolate interconversion"/>
    <property type="evidence" value="ECO:0007669"/>
    <property type="project" value="UniProtKB-UniPathway"/>
</dbReference>
<name>A0A7C5U3X3_9BACT</name>
<dbReference type="Gene3D" id="3.20.20.220">
    <property type="match status" value="1"/>
</dbReference>
<evidence type="ECO:0000256" key="8">
    <source>
        <dbReference type="RuleBase" id="RU003862"/>
    </source>
</evidence>
<dbReference type="PANTHER" id="PTHR45754">
    <property type="entry name" value="METHYLENETETRAHYDROFOLATE REDUCTASE"/>
    <property type="match status" value="1"/>
</dbReference>
<dbReference type="GO" id="GO:0106312">
    <property type="term" value="F:methylenetetrahydrofolate reductase (NADH) activity"/>
    <property type="evidence" value="ECO:0007669"/>
    <property type="project" value="UniProtKB-EC"/>
</dbReference>
<evidence type="ECO:0000256" key="3">
    <source>
        <dbReference type="ARBA" id="ARBA00006743"/>
    </source>
</evidence>
<dbReference type="AlphaFoldDB" id="A0A7C5U3X3"/>
<dbReference type="GO" id="GO:0071949">
    <property type="term" value="F:FAD binding"/>
    <property type="evidence" value="ECO:0007669"/>
    <property type="project" value="TreeGrafter"/>
</dbReference>
<comment type="cofactor">
    <cofactor evidence="1 8">
        <name>FAD</name>
        <dbReference type="ChEBI" id="CHEBI:57692"/>
    </cofactor>
</comment>
<evidence type="ECO:0000256" key="7">
    <source>
        <dbReference type="ARBA" id="ARBA00048628"/>
    </source>
</evidence>
<dbReference type="InterPro" id="IPR029041">
    <property type="entry name" value="FAD-linked_oxidoreductase-like"/>
</dbReference>
<reference evidence="9" key="1">
    <citation type="journal article" date="2020" name="mSystems">
        <title>Genome- and Community-Level Interaction Insights into Carbon Utilization and Element Cycling Functions of Hydrothermarchaeota in Hydrothermal Sediment.</title>
        <authorList>
            <person name="Zhou Z."/>
            <person name="Liu Y."/>
            <person name="Xu W."/>
            <person name="Pan J."/>
            <person name="Luo Z.H."/>
            <person name="Li M."/>
        </authorList>
    </citation>
    <scope>NUCLEOTIDE SEQUENCE [LARGE SCALE GENOMIC DNA]</scope>
    <source>
        <strain evidence="9">SpSt-1088</strain>
    </source>
</reference>